<feature type="transmembrane region" description="Helical" evidence="1">
    <location>
        <begin position="7"/>
        <end position="40"/>
    </location>
</feature>
<keyword evidence="1" id="KW-0812">Transmembrane</keyword>
<gene>
    <name evidence="2" type="ORF">JQC75_03225</name>
</gene>
<protein>
    <submittedName>
        <fullName evidence="2">DUF1294 domain-containing protein</fullName>
    </submittedName>
</protein>
<accession>A0ABX7G555</accession>
<feature type="transmembrane region" description="Helical" evidence="1">
    <location>
        <begin position="87"/>
        <end position="109"/>
    </location>
</feature>
<evidence type="ECO:0000313" key="3">
    <source>
        <dbReference type="Proteomes" id="UP000596252"/>
    </source>
</evidence>
<dbReference type="InterPro" id="IPR010718">
    <property type="entry name" value="DUF1294"/>
</dbReference>
<proteinExistence type="predicted"/>
<keyword evidence="1" id="KW-0472">Membrane</keyword>
<sequence>MIIFALVFYLVLAIAVALNWLPLWLLIGYGVLGLVAFVVFGLDKRAAVKDNPRTAELKLWMLALIGGFGGAMLAMGLFRHKTSKRGFLWPFYTATVLHLLLAGGALYYFSTGTAVPG</sequence>
<organism evidence="2 3">
    <name type="scientific">Shewanella litorisediminis</name>
    <dbReference type="NCBI Taxonomy" id="1173586"/>
    <lineage>
        <taxon>Bacteria</taxon>
        <taxon>Pseudomonadati</taxon>
        <taxon>Pseudomonadota</taxon>
        <taxon>Gammaproteobacteria</taxon>
        <taxon>Alteromonadales</taxon>
        <taxon>Shewanellaceae</taxon>
        <taxon>Shewanella</taxon>
    </lineage>
</organism>
<name>A0ABX7G555_9GAMM</name>
<dbReference type="RefSeq" id="WP_203326060.1">
    <property type="nucleotide sequence ID" value="NZ_CP069213.1"/>
</dbReference>
<reference evidence="2 3" key="1">
    <citation type="journal article" date="2012" name="Antonie Van Leeuwenhoek">
        <title>Shewanella litorisediminis sp. nov., a gammaproteobacterium isolated from a tidal flat sediment.</title>
        <authorList>
            <person name="Lee M.H."/>
            <person name="Yoon J.H."/>
        </authorList>
    </citation>
    <scope>NUCLEOTIDE SEQUENCE [LARGE SCALE GENOMIC DNA]</scope>
    <source>
        <strain evidence="2 3">SMK1-12</strain>
    </source>
</reference>
<evidence type="ECO:0000256" key="1">
    <source>
        <dbReference type="SAM" id="Phobius"/>
    </source>
</evidence>
<dbReference type="EMBL" id="CP069213">
    <property type="protein sequence ID" value="QRH02451.1"/>
    <property type="molecule type" value="Genomic_DNA"/>
</dbReference>
<keyword evidence="1" id="KW-1133">Transmembrane helix</keyword>
<keyword evidence="3" id="KW-1185">Reference proteome</keyword>
<dbReference type="Proteomes" id="UP000596252">
    <property type="component" value="Chromosome"/>
</dbReference>
<evidence type="ECO:0000313" key="2">
    <source>
        <dbReference type="EMBL" id="QRH02451.1"/>
    </source>
</evidence>
<dbReference type="Pfam" id="PF06961">
    <property type="entry name" value="DUF1294"/>
    <property type="match status" value="1"/>
</dbReference>
<feature type="transmembrane region" description="Helical" evidence="1">
    <location>
        <begin position="60"/>
        <end position="78"/>
    </location>
</feature>